<organism evidence="2 3">
    <name type="scientific">Rhizobium rhizophilum</name>
    <dbReference type="NCBI Taxonomy" id="1850373"/>
    <lineage>
        <taxon>Bacteria</taxon>
        <taxon>Pseudomonadati</taxon>
        <taxon>Pseudomonadota</taxon>
        <taxon>Alphaproteobacteria</taxon>
        <taxon>Hyphomicrobiales</taxon>
        <taxon>Rhizobiaceae</taxon>
        <taxon>Rhizobium/Agrobacterium group</taxon>
        <taxon>Rhizobium</taxon>
    </lineage>
</organism>
<protein>
    <recommendedName>
        <fullName evidence="4">Class I SAM-dependent methyltransferase</fullName>
    </recommendedName>
</protein>
<evidence type="ECO:0000313" key="3">
    <source>
        <dbReference type="Proteomes" id="UP000309667"/>
    </source>
</evidence>
<reference evidence="2 3" key="1">
    <citation type="submission" date="2019-04" db="EMBL/GenBank/DDBJ databases">
        <title>Genome sequence of strain 7209-2.</title>
        <authorList>
            <person name="Gao J."/>
            <person name="Sun J."/>
        </authorList>
    </citation>
    <scope>NUCLEOTIDE SEQUENCE [LARGE SCALE GENOMIC DNA]</scope>
    <source>
        <strain evidence="2 3">7209-2</strain>
    </source>
</reference>
<sequence>MFSKIRQWARRVDSNSRKTLERLEALERSLKGQKPSTKSMPDKPGDQSNSKPLNLDGVEDDTAQWVRKLVSTRLPWLAPETPWFTASSVLWLEANLQQSDRVLEYGGGRSSIWWAKHVEAVTTVEASADWAAAILANAMSRPDLLKRLRIYMAPADWNPSFNSGLKPYWKQNDVLSENDALLMERDLLTPTFDGHNVWAFDGAVRPLVMMKRMNDDTSNVDIIVVDNTESQFSSALADELIPSDHFTRLDFCAGPGDPIPDHQEGKHITSIFVRPERLRSAKIVETPYPTTLTSELRLKHQTPSDLPDDGLEGALEKLTHRLTQIQALGRA</sequence>
<dbReference type="Proteomes" id="UP000309667">
    <property type="component" value="Unassembled WGS sequence"/>
</dbReference>
<gene>
    <name evidence="2" type="ORF">E9677_12475</name>
</gene>
<dbReference type="EMBL" id="STGT01000003">
    <property type="protein sequence ID" value="THV13721.1"/>
    <property type="molecule type" value="Genomic_DNA"/>
</dbReference>
<accession>A0ABY2QSZ9</accession>
<dbReference type="Gene3D" id="3.40.50.150">
    <property type="entry name" value="Vaccinia Virus protein VP39"/>
    <property type="match status" value="1"/>
</dbReference>
<dbReference type="SUPFAM" id="SSF53335">
    <property type="entry name" value="S-adenosyl-L-methionine-dependent methyltransferases"/>
    <property type="match status" value="1"/>
</dbReference>
<keyword evidence="3" id="KW-1185">Reference proteome</keyword>
<evidence type="ECO:0008006" key="4">
    <source>
        <dbReference type="Google" id="ProtNLM"/>
    </source>
</evidence>
<dbReference type="RefSeq" id="WP_136558429.1">
    <property type="nucleotide sequence ID" value="NZ_STGT01000003.1"/>
</dbReference>
<proteinExistence type="predicted"/>
<comment type="caution">
    <text evidence="2">The sequence shown here is derived from an EMBL/GenBank/DDBJ whole genome shotgun (WGS) entry which is preliminary data.</text>
</comment>
<name>A0ABY2QSZ9_9HYPH</name>
<evidence type="ECO:0000256" key="1">
    <source>
        <dbReference type="SAM" id="MobiDB-lite"/>
    </source>
</evidence>
<dbReference type="InterPro" id="IPR029063">
    <property type="entry name" value="SAM-dependent_MTases_sf"/>
</dbReference>
<evidence type="ECO:0000313" key="2">
    <source>
        <dbReference type="EMBL" id="THV13721.1"/>
    </source>
</evidence>
<feature type="region of interest" description="Disordered" evidence="1">
    <location>
        <begin position="26"/>
        <end position="57"/>
    </location>
</feature>